<protein>
    <recommendedName>
        <fullName evidence="2">DUF7704 domain-containing protein</fullName>
    </recommendedName>
</protein>
<evidence type="ECO:0000259" key="2">
    <source>
        <dbReference type="Pfam" id="PF24803"/>
    </source>
</evidence>
<keyword evidence="1" id="KW-0472">Membrane</keyword>
<dbReference type="PANTHER" id="PTHR37019:SF2">
    <property type="entry name" value="EXPERA DOMAIN-CONTAINING PROTEIN"/>
    <property type="match status" value="1"/>
</dbReference>
<dbReference type="InterPro" id="IPR056121">
    <property type="entry name" value="DUF7704"/>
</dbReference>
<dbReference type="PANTHER" id="PTHR37019">
    <property type="entry name" value="CHROMOSOME 1, WHOLE GENOME SHOTGUN SEQUENCE"/>
    <property type="match status" value="1"/>
</dbReference>
<organism evidence="3 4">
    <name type="scientific">Pseudomassariella vexata</name>
    <dbReference type="NCBI Taxonomy" id="1141098"/>
    <lineage>
        <taxon>Eukaryota</taxon>
        <taxon>Fungi</taxon>
        <taxon>Dikarya</taxon>
        <taxon>Ascomycota</taxon>
        <taxon>Pezizomycotina</taxon>
        <taxon>Sordariomycetes</taxon>
        <taxon>Xylariomycetidae</taxon>
        <taxon>Amphisphaeriales</taxon>
        <taxon>Pseudomassariaceae</taxon>
        <taxon>Pseudomassariella</taxon>
    </lineage>
</organism>
<feature type="transmembrane region" description="Helical" evidence="1">
    <location>
        <begin position="55"/>
        <end position="80"/>
    </location>
</feature>
<name>A0A1Y2DPI5_9PEZI</name>
<dbReference type="GeneID" id="63776850"/>
<sequence length="157" mass="17550">MAITSLPAWPLILFGVLEPIALGWAWITTMNDPFQYFNDQAPNYPQERDDFPPQALILTLMMANVLLLLAAVAVICCFTTRASVTKWYLFAVALADFGHIYATYKGVGPEHFWNLGKWNHMVWGNVGVSAFLNVNRWLTLLGAFGTGRPANVAKKNM</sequence>
<dbReference type="STRING" id="1141098.A0A1Y2DPI5"/>
<evidence type="ECO:0000256" key="1">
    <source>
        <dbReference type="SAM" id="Phobius"/>
    </source>
</evidence>
<proteinExistence type="predicted"/>
<comment type="caution">
    <text evidence="3">The sequence shown here is derived from an EMBL/GenBank/DDBJ whole genome shotgun (WGS) entry which is preliminary data.</text>
</comment>
<dbReference type="RefSeq" id="XP_040713278.1">
    <property type="nucleotide sequence ID" value="XM_040860638.1"/>
</dbReference>
<dbReference type="EMBL" id="MCFJ01000010">
    <property type="protein sequence ID" value="ORY61201.1"/>
    <property type="molecule type" value="Genomic_DNA"/>
</dbReference>
<evidence type="ECO:0000313" key="3">
    <source>
        <dbReference type="EMBL" id="ORY61201.1"/>
    </source>
</evidence>
<dbReference type="Proteomes" id="UP000193689">
    <property type="component" value="Unassembled WGS sequence"/>
</dbReference>
<reference evidence="3 4" key="1">
    <citation type="submission" date="2016-07" db="EMBL/GenBank/DDBJ databases">
        <title>Pervasive Adenine N6-methylation of Active Genes in Fungi.</title>
        <authorList>
            <consortium name="DOE Joint Genome Institute"/>
            <person name="Mondo S.J."/>
            <person name="Dannebaum R.O."/>
            <person name="Kuo R.C."/>
            <person name="Labutti K."/>
            <person name="Haridas S."/>
            <person name="Kuo A."/>
            <person name="Salamov A."/>
            <person name="Ahrendt S.R."/>
            <person name="Lipzen A."/>
            <person name="Sullivan W."/>
            <person name="Andreopoulos W.B."/>
            <person name="Clum A."/>
            <person name="Lindquist E."/>
            <person name="Daum C."/>
            <person name="Ramamoorthy G.K."/>
            <person name="Gryganskyi A."/>
            <person name="Culley D."/>
            <person name="Magnuson J.K."/>
            <person name="James T.Y."/>
            <person name="O'Malley M.A."/>
            <person name="Stajich J.E."/>
            <person name="Spatafora J.W."/>
            <person name="Visel A."/>
            <person name="Grigoriev I.V."/>
        </authorList>
    </citation>
    <scope>NUCLEOTIDE SEQUENCE [LARGE SCALE GENOMIC DNA]</scope>
    <source>
        <strain evidence="3 4">CBS 129021</strain>
    </source>
</reference>
<dbReference type="AlphaFoldDB" id="A0A1Y2DPI5"/>
<keyword evidence="4" id="KW-1185">Reference proteome</keyword>
<keyword evidence="1" id="KW-1133">Transmembrane helix</keyword>
<keyword evidence="1" id="KW-0812">Transmembrane</keyword>
<accession>A0A1Y2DPI5</accession>
<dbReference type="Pfam" id="PF24803">
    <property type="entry name" value="DUF7704"/>
    <property type="match status" value="1"/>
</dbReference>
<evidence type="ECO:0000313" key="4">
    <source>
        <dbReference type="Proteomes" id="UP000193689"/>
    </source>
</evidence>
<gene>
    <name evidence="3" type="ORF">BCR38DRAFT_439563</name>
</gene>
<dbReference type="OrthoDB" id="2937326at2759"/>
<dbReference type="InParanoid" id="A0A1Y2DPI5"/>
<feature type="domain" description="DUF7704" evidence="2">
    <location>
        <begin position="4"/>
        <end position="145"/>
    </location>
</feature>